<dbReference type="AlphaFoldDB" id="A0A6J6EN27"/>
<dbReference type="SUPFAM" id="SSF55729">
    <property type="entry name" value="Acyl-CoA N-acyltransferases (Nat)"/>
    <property type="match status" value="1"/>
</dbReference>
<keyword evidence="1" id="KW-0808">Transferase</keyword>
<sequence>MAPFWPVVLKQDNLILRPLRFRDKRAWTKLRLDNQSWLKQWEATIPDEFNEGKASFYQLLRNLREEASSQRALPFVLTVDNKIAGQITVANINFGSTRSAYVGYWIGEEFAGKGYTPLAVAMAIDHCFKVLKLHRIEITIRPENIKSLRVVEKLGLRSEGLRPKFLHIDGEWRDHLVFAINEDEISDSLVSKLKNS</sequence>
<dbReference type="Gene3D" id="3.40.630.30">
    <property type="match status" value="1"/>
</dbReference>
<dbReference type="Pfam" id="PF13302">
    <property type="entry name" value="Acetyltransf_3"/>
    <property type="match status" value="1"/>
</dbReference>
<dbReference type="InterPro" id="IPR000182">
    <property type="entry name" value="GNAT_dom"/>
</dbReference>
<dbReference type="PANTHER" id="PTHR43792">
    <property type="entry name" value="GNAT FAMILY, PUTATIVE (AFU_ORTHOLOGUE AFUA_3G00765)-RELATED-RELATED"/>
    <property type="match status" value="1"/>
</dbReference>
<dbReference type="GO" id="GO:0005737">
    <property type="term" value="C:cytoplasm"/>
    <property type="evidence" value="ECO:0007669"/>
    <property type="project" value="TreeGrafter"/>
</dbReference>
<dbReference type="PANTHER" id="PTHR43792:SF8">
    <property type="entry name" value="[RIBOSOMAL PROTEIN US5]-ALANINE N-ACETYLTRANSFERASE"/>
    <property type="match status" value="1"/>
</dbReference>
<accession>A0A6J6EN27</accession>
<evidence type="ECO:0000256" key="1">
    <source>
        <dbReference type="ARBA" id="ARBA00022679"/>
    </source>
</evidence>
<keyword evidence="2" id="KW-0012">Acyltransferase</keyword>
<organism evidence="5">
    <name type="scientific">freshwater metagenome</name>
    <dbReference type="NCBI Taxonomy" id="449393"/>
    <lineage>
        <taxon>unclassified sequences</taxon>
        <taxon>metagenomes</taxon>
        <taxon>ecological metagenomes</taxon>
    </lineage>
</organism>
<evidence type="ECO:0000256" key="2">
    <source>
        <dbReference type="ARBA" id="ARBA00023315"/>
    </source>
</evidence>
<dbReference type="EMBL" id="CAEZTU010000019">
    <property type="protein sequence ID" value="CAB4576779.1"/>
    <property type="molecule type" value="Genomic_DNA"/>
</dbReference>
<proteinExistence type="inferred from homology"/>
<evidence type="ECO:0000259" key="4">
    <source>
        <dbReference type="PROSITE" id="PS51186"/>
    </source>
</evidence>
<dbReference type="GO" id="GO:0008999">
    <property type="term" value="F:protein-N-terminal-alanine acetyltransferase activity"/>
    <property type="evidence" value="ECO:0007669"/>
    <property type="project" value="TreeGrafter"/>
</dbReference>
<evidence type="ECO:0000313" key="5">
    <source>
        <dbReference type="EMBL" id="CAB4576779.1"/>
    </source>
</evidence>
<name>A0A6J6EN27_9ZZZZ</name>
<dbReference type="InterPro" id="IPR016181">
    <property type="entry name" value="Acyl_CoA_acyltransferase"/>
</dbReference>
<dbReference type="PROSITE" id="PS51186">
    <property type="entry name" value="GNAT"/>
    <property type="match status" value="1"/>
</dbReference>
<gene>
    <name evidence="5" type="ORF">UFOPK1740_00620</name>
</gene>
<comment type="similarity">
    <text evidence="3">Belongs to the acetyltransferase family. RimJ subfamily.</text>
</comment>
<feature type="domain" description="N-acetyltransferase" evidence="4">
    <location>
        <begin position="28"/>
        <end position="183"/>
    </location>
</feature>
<dbReference type="InterPro" id="IPR051531">
    <property type="entry name" value="N-acetyltransferase"/>
</dbReference>
<evidence type="ECO:0000256" key="3">
    <source>
        <dbReference type="ARBA" id="ARBA00038502"/>
    </source>
</evidence>
<reference evidence="5" key="1">
    <citation type="submission" date="2020-05" db="EMBL/GenBank/DDBJ databases">
        <authorList>
            <person name="Chiriac C."/>
            <person name="Salcher M."/>
            <person name="Ghai R."/>
            <person name="Kavagutti S V."/>
        </authorList>
    </citation>
    <scope>NUCLEOTIDE SEQUENCE</scope>
</reference>
<protein>
    <submittedName>
        <fullName evidence="5">Unannotated protein</fullName>
    </submittedName>
</protein>